<gene>
    <name evidence="1" type="ORF">CVS29_12325</name>
</gene>
<dbReference type="AlphaFoldDB" id="A0A2V3DWL4"/>
<dbReference type="OrthoDB" id="4951405at2"/>
<organism evidence="1 2">
    <name type="scientific">Arthrobacter psychrochitiniphilus</name>
    <dbReference type="NCBI Taxonomy" id="291045"/>
    <lineage>
        <taxon>Bacteria</taxon>
        <taxon>Bacillati</taxon>
        <taxon>Actinomycetota</taxon>
        <taxon>Actinomycetes</taxon>
        <taxon>Micrococcales</taxon>
        <taxon>Micrococcaceae</taxon>
        <taxon>Arthrobacter</taxon>
    </lineage>
</organism>
<accession>A0A2V3DWL4</accession>
<keyword evidence="2" id="KW-1185">Reference proteome</keyword>
<comment type="caution">
    <text evidence="1">The sequence shown here is derived from an EMBL/GenBank/DDBJ whole genome shotgun (WGS) entry which is preliminary data.</text>
</comment>
<dbReference type="Proteomes" id="UP000246303">
    <property type="component" value="Unassembled WGS sequence"/>
</dbReference>
<proteinExistence type="predicted"/>
<dbReference type="RefSeq" id="WP_110106632.1">
    <property type="nucleotide sequence ID" value="NZ_JACBZZ010000001.1"/>
</dbReference>
<reference evidence="1 2" key="1">
    <citation type="submission" date="2018-05" db="EMBL/GenBank/DDBJ databases">
        <title>Genetic diversity of glacier-inhabiting Cryobacterium bacteria in China and description of Cryobacterium mengkeensis sp. nov. and Arthrobacter glacialis sp. nov.</title>
        <authorList>
            <person name="Liu Q."/>
            <person name="Xin Y.-H."/>
        </authorList>
    </citation>
    <scope>NUCLEOTIDE SEQUENCE [LARGE SCALE GENOMIC DNA]</scope>
    <source>
        <strain evidence="1 2">GP3</strain>
    </source>
</reference>
<evidence type="ECO:0000313" key="1">
    <source>
        <dbReference type="EMBL" id="PXA64968.1"/>
    </source>
</evidence>
<protein>
    <submittedName>
        <fullName evidence="1">Uncharacterized protein</fullName>
    </submittedName>
</protein>
<sequence length="173" mass="18443">MKDTSAHHSAARRPLTASGPTASPSWNILKKCLLVDGIAVLIMVVVAYIFTDVHGVLSVLFGSLLVIAFFGLSLLVGHLFSKRMPGAVMGIFVMTYFVKVVGFAAVLFALGTPTWLNKPWFAGAAVAAVLLWQATEVIIFSKQRFLIFDESAVEGSPAGTATTPDVTKDVADD</sequence>
<evidence type="ECO:0000313" key="2">
    <source>
        <dbReference type="Proteomes" id="UP000246303"/>
    </source>
</evidence>
<name>A0A2V3DWL4_9MICC</name>
<dbReference type="EMBL" id="QHLZ01000007">
    <property type="protein sequence ID" value="PXA64968.1"/>
    <property type="molecule type" value="Genomic_DNA"/>
</dbReference>